<evidence type="ECO:0000313" key="5">
    <source>
        <dbReference type="Proteomes" id="UP000682739"/>
    </source>
</evidence>
<organism evidence="4 5">
    <name type="scientific">Psychrosphaera ytuae</name>
    <dbReference type="NCBI Taxonomy" id="2820710"/>
    <lineage>
        <taxon>Bacteria</taxon>
        <taxon>Pseudomonadati</taxon>
        <taxon>Pseudomonadota</taxon>
        <taxon>Gammaproteobacteria</taxon>
        <taxon>Alteromonadales</taxon>
        <taxon>Pseudoalteromonadaceae</taxon>
        <taxon>Psychrosphaera</taxon>
    </lineage>
</organism>
<evidence type="ECO:0000259" key="3">
    <source>
        <dbReference type="Pfam" id="PF20943"/>
    </source>
</evidence>
<keyword evidence="1" id="KW-0732">Signal</keyword>
<dbReference type="Proteomes" id="UP000682739">
    <property type="component" value="Chromosome"/>
</dbReference>
<accession>A0A975DA63</accession>
<reference evidence="4" key="1">
    <citation type="submission" date="2021-03" db="EMBL/GenBank/DDBJ databases">
        <title>Description of Psychrosphaera ytuae sp. nov. isolated from deep sea sediment of South China Sea.</title>
        <authorList>
            <person name="Zhang J."/>
            <person name="Xu X.-D."/>
        </authorList>
    </citation>
    <scope>NUCLEOTIDE SEQUENCE</scope>
    <source>
        <strain evidence="4">MTZ26</strain>
    </source>
</reference>
<feature type="domain" description="DUF4785" evidence="3">
    <location>
        <begin position="273"/>
        <end position="356"/>
    </location>
</feature>
<dbReference type="Pfam" id="PF16024">
    <property type="entry name" value="DUF4785_1st"/>
    <property type="match status" value="1"/>
</dbReference>
<feature type="domain" description="DUF4785" evidence="2">
    <location>
        <begin position="22"/>
        <end position="163"/>
    </location>
</feature>
<protein>
    <recommendedName>
        <fullName evidence="6">DUF4785 domain-containing protein</fullName>
    </recommendedName>
</protein>
<proteinExistence type="predicted"/>
<name>A0A975DA63_9GAMM</name>
<sequence length="360" mass="40299">MKTLLLSVIAVAVTVAVASPKVLAEPTVFQWKNPQAEKPKKADKLKKSSQEYWQTVSGKELKEGVALSITQAEHLIRVAPKAQYQQGQVIKPRGLDMKQLKLLDKQTRKAMPTKMNASQQQMRQAGFDDDSVALRSESVSSNPILMTEQGLSDNEKYLIHVIEKGSRYSLTTESDFDKSNRSRALNFKLDMNGVKPDKKQVKLKLHGPDSEFVNVELEGDQVVFDQPLRQLGAINGFYEVEALVSMEMNGQIIKRSVKVPFANTMETIQMTSESYEVNGNQVTVTIPVSTEMPGRYAIKATLAQVGKGKVKRIATLEVADEFKYGGEFVLPFKLNKKAKGKYTLVDIEFTDQTRMMKFAL</sequence>
<dbReference type="Pfam" id="PF20943">
    <property type="entry name" value="DUF4785_3rd"/>
    <property type="match status" value="1"/>
</dbReference>
<dbReference type="InterPro" id="IPR031979">
    <property type="entry name" value="DUF4785_N"/>
</dbReference>
<dbReference type="Gene3D" id="2.60.120.1370">
    <property type="match status" value="1"/>
</dbReference>
<dbReference type="InterPro" id="IPR048295">
    <property type="entry name" value="DUF4785_C"/>
</dbReference>
<dbReference type="KEGG" id="psym:J1N51_11650"/>
<evidence type="ECO:0000256" key="1">
    <source>
        <dbReference type="SAM" id="SignalP"/>
    </source>
</evidence>
<evidence type="ECO:0008006" key="6">
    <source>
        <dbReference type="Google" id="ProtNLM"/>
    </source>
</evidence>
<evidence type="ECO:0000259" key="2">
    <source>
        <dbReference type="Pfam" id="PF16024"/>
    </source>
</evidence>
<feature type="signal peptide" evidence="1">
    <location>
        <begin position="1"/>
        <end position="24"/>
    </location>
</feature>
<dbReference type="Gene3D" id="2.60.40.3870">
    <property type="entry name" value="Uncharacterised protein PF16024, DUF4785"/>
    <property type="match status" value="1"/>
</dbReference>
<keyword evidence="5" id="KW-1185">Reference proteome</keyword>
<dbReference type="AlphaFoldDB" id="A0A975DA63"/>
<dbReference type="EMBL" id="CP072110">
    <property type="protein sequence ID" value="QTH63381.1"/>
    <property type="molecule type" value="Genomic_DNA"/>
</dbReference>
<dbReference type="RefSeq" id="WP_208831438.1">
    <property type="nucleotide sequence ID" value="NZ_CP072110.1"/>
</dbReference>
<gene>
    <name evidence="4" type="ORF">J1N51_11650</name>
</gene>
<feature type="chain" id="PRO_5037724239" description="DUF4785 domain-containing protein" evidence="1">
    <location>
        <begin position="25"/>
        <end position="360"/>
    </location>
</feature>
<evidence type="ECO:0000313" key="4">
    <source>
        <dbReference type="EMBL" id="QTH63381.1"/>
    </source>
</evidence>